<evidence type="ECO:0000256" key="1">
    <source>
        <dbReference type="SAM" id="Phobius"/>
    </source>
</evidence>
<evidence type="ECO:0000259" key="2">
    <source>
        <dbReference type="Pfam" id="PF00497"/>
    </source>
</evidence>
<dbReference type="SUPFAM" id="SSF53850">
    <property type="entry name" value="Periplasmic binding protein-like II"/>
    <property type="match status" value="1"/>
</dbReference>
<dbReference type="Gene3D" id="3.40.190.10">
    <property type="entry name" value="Periplasmic binding protein-like II"/>
    <property type="match status" value="2"/>
</dbReference>
<keyword evidence="1" id="KW-0472">Membrane</keyword>
<feature type="transmembrane region" description="Helical" evidence="1">
    <location>
        <begin position="10"/>
        <end position="29"/>
    </location>
</feature>
<reference evidence="3 4" key="1">
    <citation type="submission" date="2018-12" db="EMBL/GenBank/DDBJ databases">
        <title>Rubrispira sanarue gen. nov., sp., nov., a member of the order Silvanigrellales, isolated from a brackish lake in Hamamatsu Japan.</title>
        <authorList>
            <person name="Maejima Y."/>
            <person name="Iino T."/>
            <person name="Muraguchi Y."/>
            <person name="Fukuda K."/>
            <person name="Nojiri H."/>
            <person name="Ohkuma M."/>
            <person name="Moriuchi R."/>
            <person name="Dohra H."/>
            <person name="Kimbara K."/>
            <person name="Shintani M."/>
        </authorList>
    </citation>
    <scope>NUCLEOTIDE SEQUENCE [LARGE SCALE GENOMIC DNA]</scope>
    <source>
        <strain evidence="3 4">RF1110005</strain>
    </source>
</reference>
<evidence type="ECO:0000313" key="3">
    <source>
        <dbReference type="EMBL" id="BBH51630.1"/>
    </source>
</evidence>
<dbReference type="EMBL" id="AP019368">
    <property type="protein sequence ID" value="BBH51630.1"/>
    <property type="molecule type" value="Genomic_DNA"/>
</dbReference>
<proteinExistence type="predicted"/>
<dbReference type="OrthoDB" id="5294143at2"/>
<keyword evidence="1" id="KW-1133">Transmembrane helix</keyword>
<keyword evidence="4" id="KW-1185">Reference proteome</keyword>
<dbReference type="RefSeq" id="WP_130605360.1">
    <property type="nucleotide sequence ID" value="NZ_AP019368.1"/>
</dbReference>
<dbReference type="AlphaFoldDB" id="A0A4P2VJB5"/>
<dbReference type="KEGG" id="sbf:JCM31447_00470"/>
<name>A0A4P2VJB5_FLUSA</name>
<dbReference type="Pfam" id="PF00497">
    <property type="entry name" value="SBP_bac_3"/>
    <property type="match status" value="1"/>
</dbReference>
<protein>
    <recommendedName>
        <fullName evidence="2">Solute-binding protein family 3/N-terminal domain-containing protein</fullName>
    </recommendedName>
</protein>
<keyword evidence="1" id="KW-0812">Transmembrane</keyword>
<accession>A0A4P2VJB5</accession>
<feature type="domain" description="Solute-binding protein family 3/N-terminal" evidence="2">
    <location>
        <begin position="52"/>
        <end position="265"/>
    </location>
</feature>
<gene>
    <name evidence="3" type="ORF">JCM31447_00470</name>
</gene>
<dbReference type="InterPro" id="IPR001638">
    <property type="entry name" value="Solute-binding_3/MltF_N"/>
</dbReference>
<dbReference type="Proteomes" id="UP000291236">
    <property type="component" value="Chromosome"/>
</dbReference>
<evidence type="ECO:0000313" key="4">
    <source>
        <dbReference type="Proteomes" id="UP000291236"/>
    </source>
</evidence>
<sequence>MVKKITDQSIFINIIFKLFFIFYYAHFAYASEKPTCFKEFSVAFYDTGFYYIQSKNEGINKYIFHELSKRSGCKIYEYTAPRARIWKDLKSGKLDFGTNAIISKERESFAYFSSYTKIKNYALVRKELKDKTLEGFIKNESAVFGVIRGYLHGSQKLDDFVDKMRKLNRIEESVTQEQLYMKLNKNHVQGIFAPYGNYKRYPKELTGFKKEVVLTDWNSDEKILNSNIMFSKKVFSKEEFNKWDNIIKSIVKDGTLKKFFLKYFTEKEIKKYYLLPD</sequence>
<organism evidence="3 4">
    <name type="scientific">Fluviispira sanaruensis</name>
    <dbReference type="NCBI Taxonomy" id="2493639"/>
    <lineage>
        <taxon>Bacteria</taxon>
        <taxon>Pseudomonadati</taxon>
        <taxon>Bdellovibrionota</taxon>
        <taxon>Oligoflexia</taxon>
        <taxon>Silvanigrellales</taxon>
        <taxon>Silvanigrellaceae</taxon>
        <taxon>Fluviispira</taxon>
    </lineage>
</organism>